<dbReference type="EMBL" id="CP138203">
    <property type="protein sequence ID" value="WPC74254.1"/>
    <property type="molecule type" value="Genomic_DNA"/>
</dbReference>
<evidence type="ECO:0000313" key="4">
    <source>
        <dbReference type="Proteomes" id="UP001304071"/>
    </source>
</evidence>
<proteinExistence type="predicted"/>
<dbReference type="Pfam" id="PF00534">
    <property type="entry name" value="Glycos_transf_1"/>
    <property type="match status" value="1"/>
</dbReference>
<sequence length="406" mass="46677">MEEVLMHLALVIDDYLPHSTRVGAKMFHELAVELIRQGHQVTVITPQFTNPKTFYKSCIDGVTVWYFRSGPIKDTKMYKRALNETLLSFRAWQAIKWECNEVKFDGVVYYSPSIFFGGLISKIRGKFNCRSYLVLRDFFPQWAIDYGIIKESSLVSKYFRFFEQVSYRQADKIGVMSDANLINFNKINKGRFSVEVLYNWANLQSHVVTKGKKTIRDKLSLHDRIIFFYGGNIGKAQDMANLMRLARSMQMYPKAHFLFIGQGDEVELVKHLALEWNLTNFDYFPSVSQDEFKEILASIDVGLFSLSAHHKTHNFPGKLLGYMAYSIPILGSVNDGNDLMPIINNCEAGLITLNGDDKTLFEHAVRLYNDESIRKKIGENAFTLLAEKFSVQNASDRILMSLRNDL</sequence>
<name>A0ABZ0QCW5_9VIBR</name>
<dbReference type="PANTHER" id="PTHR45947">
    <property type="entry name" value="SULFOQUINOVOSYL TRANSFERASE SQD2"/>
    <property type="match status" value="1"/>
</dbReference>
<dbReference type="Pfam" id="PF13439">
    <property type="entry name" value="Glyco_transf_4"/>
    <property type="match status" value="1"/>
</dbReference>
<keyword evidence="4" id="KW-1185">Reference proteome</keyword>
<accession>A0ABZ0QCW5</accession>
<dbReference type="Proteomes" id="UP001304071">
    <property type="component" value="Chromosome 1"/>
</dbReference>
<dbReference type="SUPFAM" id="SSF53756">
    <property type="entry name" value="UDP-Glycosyltransferase/glycogen phosphorylase"/>
    <property type="match status" value="1"/>
</dbReference>
<organism evidence="3 4">
    <name type="scientific">Vibrio porteresiae DSM 19223</name>
    <dbReference type="NCBI Taxonomy" id="1123496"/>
    <lineage>
        <taxon>Bacteria</taxon>
        <taxon>Pseudomonadati</taxon>
        <taxon>Pseudomonadota</taxon>
        <taxon>Gammaproteobacteria</taxon>
        <taxon>Vibrionales</taxon>
        <taxon>Vibrionaceae</taxon>
        <taxon>Vibrio</taxon>
    </lineage>
</organism>
<dbReference type="InterPro" id="IPR028098">
    <property type="entry name" value="Glyco_trans_4-like_N"/>
</dbReference>
<dbReference type="Gene3D" id="3.40.50.2000">
    <property type="entry name" value="Glycogen Phosphorylase B"/>
    <property type="match status" value="2"/>
</dbReference>
<feature type="domain" description="Glycosyltransferase subfamily 4-like N-terminal" evidence="2">
    <location>
        <begin position="26"/>
        <end position="186"/>
    </location>
</feature>
<protein>
    <submittedName>
        <fullName evidence="3">Glycosyltransferase family 4 protein</fullName>
    </submittedName>
</protein>
<dbReference type="PANTHER" id="PTHR45947:SF3">
    <property type="entry name" value="SULFOQUINOVOSYL TRANSFERASE SQD2"/>
    <property type="match status" value="1"/>
</dbReference>
<dbReference type="InterPro" id="IPR050194">
    <property type="entry name" value="Glycosyltransferase_grp1"/>
</dbReference>
<evidence type="ECO:0000259" key="2">
    <source>
        <dbReference type="Pfam" id="PF13439"/>
    </source>
</evidence>
<dbReference type="RefSeq" id="WP_261894344.1">
    <property type="nucleotide sequence ID" value="NZ_AP024895.1"/>
</dbReference>
<gene>
    <name evidence="3" type="ORF">R8Z52_03045</name>
</gene>
<dbReference type="CDD" id="cd03794">
    <property type="entry name" value="GT4_WbuB-like"/>
    <property type="match status" value="1"/>
</dbReference>
<evidence type="ECO:0000313" key="3">
    <source>
        <dbReference type="EMBL" id="WPC74254.1"/>
    </source>
</evidence>
<evidence type="ECO:0000259" key="1">
    <source>
        <dbReference type="Pfam" id="PF00534"/>
    </source>
</evidence>
<dbReference type="InterPro" id="IPR001296">
    <property type="entry name" value="Glyco_trans_1"/>
</dbReference>
<reference evidence="3 4" key="1">
    <citation type="submission" date="2023-11" db="EMBL/GenBank/DDBJ databases">
        <title>Plant-associative lifestyle of Vibrio porteresiae and its evolutionary dynamics.</title>
        <authorList>
            <person name="Rameshkumar N."/>
            <person name="Kirti K."/>
        </authorList>
    </citation>
    <scope>NUCLEOTIDE SEQUENCE [LARGE SCALE GENOMIC DNA]</scope>
    <source>
        <strain evidence="3 4">MSSRF30</strain>
    </source>
</reference>
<feature type="domain" description="Glycosyl transferase family 1" evidence="1">
    <location>
        <begin position="213"/>
        <end position="381"/>
    </location>
</feature>